<name>A0A6P8AQI7_PYRGI</name>
<gene>
    <name evidence="2" type="ORF">PgNI_11974</name>
</gene>
<evidence type="ECO:0000313" key="2">
    <source>
        <dbReference type="RefSeq" id="XP_030977181.1"/>
    </source>
</evidence>
<dbReference type="Proteomes" id="UP000515153">
    <property type="component" value="Unplaced"/>
</dbReference>
<accession>A0A6P8AQI7</accession>
<dbReference type="SUPFAM" id="SSF56112">
    <property type="entry name" value="Protein kinase-like (PK-like)"/>
    <property type="match status" value="1"/>
</dbReference>
<dbReference type="KEGG" id="pgri:PgNI_11974"/>
<evidence type="ECO:0008006" key="3">
    <source>
        <dbReference type="Google" id="ProtNLM"/>
    </source>
</evidence>
<sequence length="212" mass="24269">MIRFYFTIFALLTSTSEHRFVVLKVHIVQDQVDGNSELECFQHLRALRPEVHHPGHDRVRFQKIISLFKNKAAAPTDEILEQCEEDELLNPSPRKIANNSRVICVSKRILNGENPPVLCDFSSARITYDKPQHDLPLMPQHYRPPEVILAMPWDYAVDMWCLGITVGRMLVLKVHSATTVTTTSPRPAIYLEWSASSAYRPCISFRKAKKGT</sequence>
<dbReference type="InterPro" id="IPR011009">
    <property type="entry name" value="Kinase-like_dom_sf"/>
</dbReference>
<evidence type="ECO:0000313" key="1">
    <source>
        <dbReference type="Proteomes" id="UP000515153"/>
    </source>
</evidence>
<dbReference type="AlphaFoldDB" id="A0A6P8AQI7"/>
<reference evidence="2" key="1">
    <citation type="journal article" date="2019" name="Mol. Biol. Evol.">
        <title>Blast fungal genomes show frequent chromosomal changes, gene gains and losses, and effector gene turnover.</title>
        <authorList>
            <person name="Gomez Luciano L.B."/>
            <person name="Jason Tsai I."/>
            <person name="Chuma I."/>
            <person name="Tosa Y."/>
            <person name="Chen Y.H."/>
            <person name="Li J.Y."/>
            <person name="Li M.Y."/>
            <person name="Jade Lu M.Y."/>
            <person name="Nakayashiki H."/>
            <person name="Li W.H."/>
        </authorList>
    </citation>
    <scope>NUCLEOTIDE SEQUENCE</scope>
    <source>
        <strain evidence="2">NI907</strain>
    </source>
</reference>
<reference evidence="2" key="2">
    <citation type="submission" date="2019-10" db="EMBL/GenBank/DDBJ databases">
        <authorList>
            <consortium name="NCBI Genome Project"/>
        </authorList>
    </citation>
    <scope>NUCLEOTIDE SEQUENCE</scope>
    <source>
        <strain evidence="2">NI907</strain>
    </source>
</reference>
<dbReference type="GeneID" id="41966837"/>
<dbReference type="RefSeq" id="XP_030977181.1">
    <property type="nucleotide sequence ID" value="XM_031131932.1"/>
</dbReference>
<keyword evidence="1" id="KW-1185">Reference proteome</keyword>
<organism evidence="1 2">
    <name type="scientific">Pyricularia grisea</name>
    <name type="common">Crabgrass-specific blast fungus</name>
    <name type="synonym">Magnaporthe grisea</name>
    <dbReference type="NCBI Taxonomy" id="148305"/>
    <lineage>
        <taxon>Eukaryota</taxon>
        <taxon>Fungi</taxon>
        <taxon>Dikarya</taxon>
        <taxon>Ascomycota</taxon>
        <taxon>Pezizomycotina</taxon>
        <taxon>Sordariomycetes</taxon>
        <taxon>Sordariomycetidae</taxon>
        <taxon>Magnaporthales</taxon>
        <taxon>Pyriculariaceae</taxon>
        <taxon>Pyricularia</taxon>
    </lineage>
</organism>
<proteinExistence type="predicted"/>
<dbReference type="OrthoDB" id="3068150at2759"/>
<dbReference type="Gene3D" id="1.10.510.10">
    <property type="entry name" value="Transferase(Phosphotransferase) domain 1"/>
    <property type="match status" value="1"/>
</dbReference>
<protein>
    <recommendedName>
        <fullName evidence="3">Protein kinase domain-containing protein</fullName>
    </recommendedName>
</protein>
<reference evidence="2" key="3">
    <citation type="submission" date="2025-08" db="UniProtKB">
        <authorList>
            <consortium name="RefSeq"/>
        </authorList>
    </citation>
    <scope>IDENTIFICATION</scope>
    <source>
        <strain evidence="2">NI907</strain>
    </source>
</reference>